<dbReference type="InterPro" id="IPR025777">
    <property type="entry name" value="GMPS_ATP_PPase_dom"/>
</dbReference>
<keyword evidence="6 10" id="KW-0658">Purine biosynthesis</keyword>
<dbReference type="GO" id="GO:0004066">
    <property type="term" value="F:asparagine synthase (glutamine-hydrolyzing) activity"/>
    <property type="evidence" value="ECO:0007669"/>
    <property type="project" value="InterPro"/>
</dbReference>
<dbReference type="GO" id="GO:0003921">
    <property type="term" value="F:GMP synthase activity"/>
    <property type="evidence" value="ECO:0007669"/>
    <property type="project" value="InterPro"/>
</dbReference>
<dbReference type="Pfam" id="PF00117">
    <property type="entry name" value="GATase"/>
    <property type="match status" value="1"/>
</dbReference>
<dbReference type="InterPro" id="IPR014729">
    <property type="entry name" value="Rossmann-like_a/b/a_fold"/>
</dbReference>
<organism evidence="13 14">
    <name type="scientific">Nitrososphaera viennensis EN76</name>
    <dbReference type="NCBI Taxonomy" id="926571"/>
    <lineage>
        <taxon>Archaea</taxon>
        <taxon>Nitrososphaerota</taxon>
        <taxon>Nitrososphaeria</taxon>
        <taxon>Nitrososphaerales</taxon>
        <taxon>Nitrososphaeraceae</taxon>
        <taxon>Nitrososphaera</taxon>
    </lineage>
</organism>
<name>A0A060HM86_9ARCH</name>
<dbReference type="PRINTS" id="PR00097">
    <property type="entry name" value="ANTSNTHASEII"/>
</dbReference>
<dbReference type="FunFam" id="3.40.50.880:FF:000001">
    <property type="entry name" value="GMP synthase [glutamine-hydrolyzing]"/>
    <property type="match status" value="1"/>
</dbReference>
<comment type="catalytic activity">
    <reaction evidence="9 10">
        <text>XMP + L-glutamine + ATP + H2O = GMP + L-glutamate + AMP + diphosphate + 2 H(+)</text>
        <dbReference type="Rhea" id="RHEA:11680"/>
        <dbReference type="ChEBI" id="CHEBI:15377"/>
        <dbReference type="ChEBI" id="CHEBI:15378"/>
        <dbReference type="ChEBI" id="CHEBI:29985"/>
        <dbReference type="ChEBI" id="CHEBI:30616"/>
        <dbReference type="ChEBI" id="CHEBI:33019"/>
        <dbReference type="ChEBI" id="CHEBI:57464"/>
        <dbReference type="ChEBI" id="CHEBI:58115"/>
        <dbReference type="ChEBI" id="CHEBI:58359"/>
        <dbReference type="ChEBI" id="CHEBI:456215"/>
        <dbReference type="EC" id="6.3.5.2"/>
    </reaction>
</comment>
<feature type="active site" evidence="10">
    <location>
        <position position="194"/>
    </location>
</feature>
<dbReference type="InterPro" id="IPR001962">
    <property type="entry name" value="Asn_synthase"/>
</dbReference>
<proteinExistence type="inferred from homology"/>
<dbReference type="EMBL" id="CP007536">
    <property type="protein sequence ID" value="AIC16588.1"/>
    <property type="molecule type" value="Genomic_DNA"/>
</dbReference>
<feature type="domain" description="GMPS ATP-PPase" evidence="12">
    <location>
        <begin position="219"/>
        <end position="411"/>
    </location>
</feature>
<dbReference type="Proteomes" id="UP000027093">
    <property type="component" value="Chromosome"/>
</dbReference>
<dbReference type="NCBIfam" id="TIGR00888">
    <property type="entry name" value="guaA_Nterm"/>
    <property type="match status" value="1"/>
</dbReference>
<evidence type="ECO:0000313" key="14">
    <source>
        <dbReference type="Proteomes" id="UP000027093"/>
    </source>
</evidence>
<evidence type="ECO:0000256" key="8">
    <source>
        <dbReference type="ARBA" id="ARBA00022962"/>
    </source>
</evidence>
<dbReference type="PROSITE" id="PS51273">
    <property type="entry name" value="GATASE_TYPE_1"/>
    <property type="match status" value="1"/>
</dbReference>
<accession>A0A060HM86</accession>
<dbReference type="HAMAP" id="MF_00344">
    <property type="entry name" value="GMP_synthase"/>
    <property type="match status" value="1"/>
</dbReference>
<sequence>MPGCLQGCWKRLEAEIMAEDDNNNKIDKIVVLDFGSQYSHLICRRIREANVYCELVPYNTPAKALKEMDPKGIIFSGGPASVYAKGAPKPDRQIFAMGKPILGICYGHQVLVDNFGGKVKRAASREYGRAGLKIDDDSDLFKNLDTSINCWMSHGDAAEKVPDGFKVIGHTENSQSAAIGDHERKMYGIQFHPEVVHTERGMQILKNFAQEISGAKPEWDMQSFIDTTVKEIREQVGKDKRVLAAVSGGIDSTTVAALMHRAIGKQLSCVFINHGLLRQDEEKEVVRLFKEHLGIDLIYVNAEKRFLSRLKGVTDPEKKRKIIGDQFAKEFVTVAKKHGPFQWLAQGTLYPDVIESGVSKGPAAVIKTHHNVGGLPKWLKLQVIEPLRFLYKDEVRKVAKLLEVPDELLKRHPFPGPGLAVRIIGAITPEKTRIAKHASKIVEDELKAAGYYDKVWQAYAAVGDDRAVGVLGDERVYGHVVMVRVVESIDAMTADWTRLPYDVIERISNRITNEVEGATWVTYAVSSKPPATIEPQ</sequence>
<dbReference type="InterPro" id="IPR004739">
    <property type="entry name" value="GMP_synth_GATase"/>
</dbReference>
<keyword evidence="7 10" id="KW-0067">ATP-binding</keyword>
<dbReference type="Pfam" id="PF00733">
    <property type="entry name" value="Asn_synthase"/>
    <property type="match status" value="1"/>
</dbReference>
<dbReference type="STRING" id="926571.NVIE_023300"/>
<keyword evidence="3 10" id="KW-0436">Ligase</keyword>
<evidence type="ECO:0000256" key="10">
    <source>
        <dbReference type="HAMAP-Rule" id="MF_00344"/>
    </source>
</evidence>
<dbReference type="KEGG" id="nvn:NVIE_023300"/>
<gene>
    <name evidence="10 13" type="primary">guaA</name>
    <name evidence="13" type="ORF">NVIE_023300</name>
</gene>
<keyword evidence="8 10" id="KW-0315">Glutamine amidotransferase</keyword>
<dbReference type="SUPFAM" id="SSF52317">
    <property type="entry name" value="Class I glutamine amidotransferase-like"/>
    <property type="match status" value="1"/>
</dbReference>
<reference evidence="13 14" key="1">
    <citation type="journal article" date="2014" name="Int. J. Syst. Evol. Microbiol.">
        <title>Nitrososphaera viennensis gen. nov., sp. nov., an aerobic and mesophilic, ammonia-oxidizing archaeon from soil and a member of the archaeal phylum Thaumarchaeota.</title>
        <authorList>
            <person name="Stieglmeier M."/>
            <person name="Klingl A."/>
            <person name="Alves R.J."/>
            <person name="Rittmann S.K."/>
            <person name="Melcher M."/>
            <person name="Leisch N."/>
            <person name="Schleper C."/>
        </authorList>
    </citation>
    <scope>NUCLEOTIDE SEQUENCE [LARGE SCALE GENOMIC DNA]</scope>
    <source>
        <strain evidence="13">EN76</strain>
    </source>
</reference>
<dbReference type="Gene3D" id="3.40.50.880">
    <property type="match status" value="1"/>
</dbReference>
<dbReference type="CDD" id="cd01742">
    <property type="entry name" value="GATase1_GMP_Synthase"/>
    <property type="match status" value="1"/>
</dbReference>
<evidence type="ECO:0000256" key="11">
    <source>
        <dbReference type="PROSITE-ProRule" id="PRU00886"/>
    </source>
</evidence>
<evidence type="ECO:0000256" key="3">
    <source>
        <dbReference type="ARBA" id="ARBA00022598"/>
    </source>
</evidence>
<evidence type="ECO:0000256" key="4">
    <source>
        <dbReference type="ARBA" id="ARBA00022741"/>
    </source>
</evidence>
<evidence type="ECO:0000256" key="6">
    <source>
        <dbReference type="ARBA" id="ARBA00022755"/>
    </source>
</evidence>
<evidence type="ECO:0000259" key="12">
    <source>
        <dbReference type="PROSITE" id="PS51553"/>
    </source>
</evidence>
<dbReference type="NCBIfam" id="NF000848">
    <property type="entry name" value="PRK00074.1"/>
    <property type="match status" value="1"/>
</dbReference>
<feature type="active site" description="Nucleophile" evidence="10">
    <location>
        <position position="105"/>
    </location>
</feature>
<evidence type="ECO:0000256" key="1">
    <source>
        <dbReference type="ARBA" id="ARBA00002332"/>
    </source>
</evidence>
<dbReference type="EC" id="6.3.5.2" evidence="10"/>
<dbReference type="InterPro" id="IPR001674">
    <property type="entry name" value="GMP_synth_C"/>
</dbReference>
<evidence type="ECO:0000313" key="13">
    <source>
        <dbReference type="EMBL" id="AIC16588.1"/>
    </source>
</evidence>
<dbReference type="GO" id="GO:0006529">
    <property type="term" value="P:asparagine biosynthetic process"/>
    <property type="evidence" value="ECO:0007669"/>
    <property type="project" value="InterPro"/>
</dbReference>
<dbReference type="NCBIfam" id="TIGR00884">
    <property type="entry name" value="guaA_Cterm"/>
    <property type="match status" value="1"/>
</dbReference>
<comment type="function">
    <text evidence="1 10">Catalyzes the synthesis of GMP from XMP.</text>
</comment>
<dbReference type="UniPathway" id="UPA00189">
    <property type="reaction ID" value="UER00296"/>
</dbReference>
<dbReference type="CDD" id="cd01997">
    <property type="entry name" value="GMP_synthase_C"/>
    <property type="match status" value="1"/>
</dbReference>
<feature type="active site" evidence="10">
    <location>
        <position position="192"/>
    </location>
</feature>
<evidence type="ECO:0000256" key="7">
    <source>
        <dbReference type="ARBA" id="ARBA00022840"/>
    </source>
</evidence>
<keyword evidence="4 10" id="KW-0547">Nucleotide-binding</keyword>
<dbReference type="PRINTS" id="PR00099">
    <property type="entry name" value="CPSGATASE"/>
</dbReference>
<comment type="pathway">
    <text evidence="2 10">Purine metabolism; GMP biosynthesis; GMP from XMP (L-Gln route): step 1/1.</text>
</comment>
<protein>
    <recommendedName>
        <fullName evidence="10">GMP synthase [glutamine-hydrolyzing]</fullName>
        <ecNumber evidence="10">6.3.5.2</ecNumber>
    </recommendedName>
    <alternativeName>
        <fullName evidence="10">GMP synthetase</fullName>
    </alternativeName>
    <alternativeName>
        <fullName evidence="10">Glutamine amidotransferase</fullName>
    </alternativeName>
</protein>
<dbReference type="Gene3D" id="3.40.50.620">
    <property type="entry name" value="HUPs"/>
    <property type="match status" value="1"/>
</dbReference>
<dbReference type="Gene3D" id="3.30.300.10">
    <property type="match status" value="1"/>
</dbReference>
<keyword evidence="5 10" id="KW-0332">GMP biosynthesis</keyword>
<keyword evidence="14" id="KW-1185">Reference proteome</keyword>
<feature type="binding site" evidence="11">
    <location>
        <begin position="247"/>
        <end position="253"/>
    </location>
    <ligand>
        <name>ATP</name>
        <dbReference type="ChEBI" id="CHEBI:30616"/>
    </ligand>
</feature>
<evidence type="ECO:0000256" key="5">
    <source>
        <dbReference type="ARBA" id="ARBA00022749"/>
    </source>
</evidence>
<dbReference type="GO" id="GO:0005524">
    <property type="term" value="F:ATP binding"/>
    <property type="evidence" value="ECO:0007669"/>
    <property type="project" value="UniProtKB-UniRule"/>
</dbReference>
<dbReference type="SUPFAM" id="SSF52402">
    <property type="entry name" value="Adenine nucleotide alpha hydrolases-like"/>
    <property type="match status" value="1"/>
</dbReference>
<dbReference type="InterPro" id="IPR022955">
    <property type="entry name" value="GMP_synthase"/>
</dbReference>
<dbReference type="InterPro" id="IPR029062">
    <property type="entry name" value="Class_I_gatase-like"/>
</dbReference>
<dbReference type="Pfam" id="PF00958">
    <property type="entry name" value="GMP_synt_C"/>
    <property type="match status" value="1"/>
</dbReference>
<dbReference type="FunFam" id="3.40.50.620:FF:000001">
    <property type="entry name" value="GMP synthase [glutamine-hydrolyzing]"/>
    <property type="match status" value="1"/>
</dbReference>
<dbReference type="GO" id="GO:0005829">
    <property type="term" value="C:cytosol"/>
    <property type="evidence" value="ECO:0007669"/>
    <property type="project" value="TreeGrafter"/>
</dbReference>
<evidence type="ECO:0000256" key="2">
    <source>
        <dbReference type="ARBA" id="ARBA00005153"/>
    </source>
</evidence>
<dbReference type="PRINTS" id="PR00096">
    <property type="entry name" value="GATASE"/>
</dbReference>
<evidence type="ECO:0000256" key="9">
    <source>
        <dbReference type="ARBA" id="ARBA00049404"/>
    </source>
</evidence>
<dbReference type="AlphaFoldDB" id="A0A060HM86"/>
<dbReference type="HOGENOM" id="CLU_014340_0_5_2"/>
<dbReference type="InterPro" id="IPR017926">
    <property type="entry name" value="GATASE"/>
</dbReference>
<dbReference type="FunFam" id="3.30.300.10:FF:000002">
    <property type="entry name" value="GMP synthase [glutamine-hydrolyzing]"/>
    <property type="match status" value="1"/>
</dbReference>
<dbReference type="PROSITE" id="PS51553">
    <property type="entry name" value="GMPS_ATP_PPASE"/>
    <property type="match status" value="1"/>
</dbReference>
<dbReference type="PANTHER" id="PTHR11922">
    <property type="entry name" value="GMP SYNTHASE-RELATED"/>
    <property type="match status" value="1"/>
</dbReference>
<dbReference type="PANTHER" id="PTHR11922:SF2">
    <property type="entry name" value="GMP SYNTHASE [GLUTAMINE-HYDROLYZING]"/>
    <property type="match status" value="1"/>
</dbReference>